<feature type="site" description="Participates in a stacking interaction with the thymidine ring of dTDP-4-oxo-6-deoxyglucose" evidence="6">
    <location>
        <position position="136"/>
    </location>
</feature>
<dbReference type="InterPro" id="IPR000888">
    <property type="entry name" value="RmlC-like"/>
</dbReference>
<evidence type="ECO:0000256" key="7">
    <source>
        <dbReference type="RuleBase" id="RU364069"/>
    </source>
</evidence>
<keyword evidence="9" id="KW-1185">Reference proteome</keyword>
<comment type="pathway">
    <text evidence="7">Carbohydrate biosynthesis; dTDP-L-rhamnose biosynthesis.</text>
</comment>
<dbReference type="InterPro" id="IPR011051">
    <property type="entry name" value="RmlC_Cupin_sf"/>
</dbReference>
<dbReference type="EMBL" id="RPFJ01000001">
    <property type="protein sequence ID" value="RPE00865.1"/>
    <property type="molecule type" value="Genomic_DNA"/>
</dbReference>
<dbReference type="Gene3D" id="2.60.120.10">
    <property type="entry name" value="Jelly Rolls"/>
    <property type="match status" value="1"/>
</dbReference>
<name>A0A3N4NXR9_9FLAO</name>
<evidence type="ECO:0000256" key="1">
    <source>
        <dbReference type="ARBA" id="ARBA00001298"/>
    </source>
</evidence>
<accession>A0A3N4NXR9</accession>
<feature type="active site" description="Proton acceptor" evidence="5">
    <location>
        <position position="60"/>
    </location>
</feature>
<dbReference type="SUPFAM" id="SSF51182">
    <property type="entry name" value="RmlC-like cupins"/>
    <property type="match status" value="1"/>
</dbReference>
<dbReference type="Proteomes" id="UP000270856">
    <property type="component" value="Unassembled WGS sequence"/>
</dbReference>
<dbReference type="NCBIfam" id="TIGR01221">
    <property type="entry name" value="rmlC"/>
    <property type="match status" value="1"/>
</dbReference>
<dbReference type="GO" id="GO:0008830">
    <property type="term" value="F:dTDP-4-dehydrorhamnose 3,5-epimerase activity"/>
    <property type="evidence" value="ECO:0007669"/>
    <property type="project" value="UniProtKB-UniRule"/>
</dbReference>
<feature type="active site" description="Proton donor" evidence="5">
    <location>
        <position position="130"/>
    </location>
</feature>
<comment type="function">
    <text evidence="2 7">Catalyzes the epimerization of the C3' and C5'positions of dTDP-6-deoxy-D-xylo-4-hexulose, forming dTDP-6-deoxy-L-lyxo-4-hexulose.</text>
</comment>
<dbReference type="AlphaFoldDB" id="A0A3N4NXR9"/>
<evidence type="ECO:0000313" key="9">
    <source>
        <dbReference type="Proteomes" id="UP000270856"/>
    </source>
</evidence>
<dbReference type="GO" id="GO:0000271">
    <property type="term" value="P:polysaccharide biosynthetic process"/>
    <property type="evidence" value="ECO:0007669"/>
    <property type="project" value="TreeGrafter"/>
</dbReference>
<comment type="subunit">
    <text evidence="7">Homodimer.</text>
</comment>
<dbReference type="Pfam" id="PF00908">
    <property type="entry name" value="dTDP_sugar_isom"/>
    <property type="match status" value="1"/>
</dbReference>
<evidence type="ECO:0000313" key="8">
    <source>
        <dbReference type="EMBL" id="RPE00865.1"/>
    </source>
</evidence>
<protein>
    <recommendedName>
        <fullName evidence="4 7">dTDP-4-dehydrorhamnose 3,5-epimerase</fullName>
        <ecNumber evidence="3 7">5.1.3.13</ecNumber>
    </recommendedName>
    <alternativeName>
        <fullName evidence="7">Thymidine diphospho-4-keto-rhamnose 3,5-epimerase</fullName>
    </alternativeName>
</protein>
<dbReference type="InterPro" id="IPR014710">
    <property type="entry name" value="RmlC-like_jellyroll"/>
</dbReference>
<comment type="similarity">
    <text evidence="7">Belongs to the dTDP-4-dehydrorhamnose 3,5-epimerase family.</text>
</comment>
<evidence type="ECO:0000256" key="3">
    <source>
        <dbReference type="ARBA" id="ARBA00012098"/>
    </source>
</evidence>
<evidence type="ECO:0000256" key="6">
    <source>
        <dbReference type="PIRSR" id="PIRSR600888-3"/>
    </source>
</evidence>
<dbReference type="UniPathway" id="UPA00124"/>
<evidence type="ECO:0000256" key="4">
    <source>
        <dbReference type="ARBA" id="ARBA00019595"/>
    </source>
</evidence>
<evidence type="ECO:0000256" key="5">
    <source>
        <dbReference type="PIRSR" id="PIRSR600888-1"/>
    </source>
</evidence>
<dbReference type="GO" id="GO:0005829">
    <property type="term" value="C:cytosol"/>
    <property type="evidence" value="ECO:0007669"/>
    <property type="project" value="TreeGrafter"/>
</dbReference>
<organism evidence="8 9">
    <name type="scientific">Aureibaculum marinum</name>
    <dbReference type="NCBI Taxonomy" id="2487930"/>
    <lineage>
        <taxon>Bacteria</taxon>
        <taxon>Pseudomonadati</taxon>
        <taxon>Bacteroidota</taxon>
        <taxon>Flavobacteriia</taxon>
        <taxon>Flavobacteriales</taxon>
        <taxon>Flavobacteriaceae</taxon>
        <taxon>Aureibaculum</taxon>
    </lineage>
</organism>
<dbReference type="PANTHER" id="PTHR21047">
    <property type="entry name" value="DTDP-6-DEOXY-D-GLUCOSE-3,5 EPIMERASE"/>
    <property type="match status" value="1"/>
</dbReference>
<reference evidence="8 9" key="1">
    <citation type="submission" date="2018-11" db="EMBL/GenBank/DDBJ databases">
        <title>Aureibaculum marinum gen. nov., sp. nov., a member of the family Flavobacteriaceae isolated from the Bohai Sea.</title>
        <authorList>
            <person name="Ji X."/>
        </authorList>
    </citation>
    <scope>NUCLEOTIDE SEQUENCE [LARGE SCALE GENOMIC DNA]</scope>
    <source>
        <strain evidence="8 9">BH-SD17</strain>
    </source>
</reference>
<comment type="caution">
    <text evidence="8">The sequence shown here is derived from an EMBL/GenBank/DDBJ whole genome shotgun (WGS) entry which is preliminary data.</text>
</comment>
<gene>
    <name evidence="8" type="primary">rfbC</name>
    <name evidence="8" type="ORF">EGM88_00515</name>
</gene>
<dbReference type="GO" id="GO:0019305">
    <property type="term" value="P:dTDP-rhamnose biosynthetic process"/>
    <property type="evidence" value="ECO:0007669"/>
    <property type="project" value="UniProtKB-UniRule"/>
</dbReference>
<proteinExistence type="inferred from homology"/>
<evidence type="ECO:0000256" key="2">
    <source>
        <dbReference type="ARBA" id="ARBA00001997"/>
    </source>
</evidence>
<dbReference type="EC" id="5.1.3.13" evidence="3 7"/>
<keyword evidence="7 8" id="KW-0413">Isomerase</keyword>
<dbReference type="OrthoDB" id="9800680at2"/>
<comment type="catalytic activity">
    <reaction evidence="1 7">
        <text>dTDP-4-dehydro-6-deoxy-alpha-D-glucose = dTDP-4-dehydro-beta-L-rhamnose</text>
        <dbReference type="Rhea" id="RHEA:16969"/>
        <dbReference type="ChEBI" id="CHEBI:57649"/>
        <dbReference type="ChEBI" id="CHEBI:62830"/>
        <dbReference type="EC" id="5.1.3.13"/>
    </reaction>
</comment>
<sequence>MKIETTFIKNLLIITPNVFVDKRGYFLESYNKKSLINLVEDEFVQDNESLSHKGVLRGLHFQNPPYAQAKLVRVLTGSVLDVVVDLRKQSPTYGQHFKHILSAENKIQLYVPKGFAHGFAVLEDNTIFSYKCSDYYNKDSERAILWNDATLNIDWQIKNPIISEKDKIAEKFSNFVTPF</sequence>
<dbReference type="PANTHER" id="PTHR21047:SF2">
    <property type="entry name" value="THYMIDINE DIPHOSPHO-4-KETO-RHAMNOSE 3,5-EPIMERASE"/>
    <property type="match status" value="1"/>
</dbReference>
<dbReference type="RefSeq" id="WP_123895923.1">
    <property type="nucleotide sequence ID" value="NZ_RPFJ01000001.1"/>
</dbReference>
<dbReference type="CDD" id="cd00438">
    <property type="entry name" value="cupin_RmlC"/>
    <property type="match status" value="1"/>
</dbReference>